<dbReference type="AlphaFoldDB" id="A0A919WBH8"/>
<evidence type="ECO:0000259" key="1">
    <source>
        <dbReference type="SMART" id="SM00860"/>
    </source>
</evidence>
<dbReference type="Gene3D" id="3.40.1580.10">
    <property type="entry name" value="SMI1/KNR4-like"/>
    <property type="match status" value="1"/>
</dbReference>
<dbReference type="InterPro" id="IPR037883">
    <property type="entry name" value="Knr4/Smi1-like_sf"/>
</dbReference>
<accession>A0A919WBH8</accession>
<dbReference type="Proteomes" id="UP000677082">
    <property type="component" value="Unassembled WGS sequence"/>
</dbReference>
<dbReference type="SUPFAM" id="SSF160631">
    <property type="entry name" value="SMI1/KNR4-like"/>
    <property type="match status" value="1"/>
</dbReference>
<comment type="caution">
    <text evidence="2">The sequence shown here is derived from an EMBL/GenBank/DDBJ whole genome shotgun (WGS) entry which is preliminary data.</text>
</comment>
<dbReference type="EMBL" id="BOQN01000134">
    <property type="protein sequence ID" value="GIM97128.1"/>
    <property type="molecule type" value="Genomic_DNA"/>
</dbReference>
<organism evidence="2 3">
    <name type="scientific">Paractinoplanes toevensis</name>
    <dbReference type="NCBI Taxonomy" id="571911"/>
    <lineage>
        <taxon>Bacteria</taxon>
        <taxon>Bacillati</taxon>
        <taxon>Actinomycetota</taxon>
        <taxon>Actinomycetes</taxon>
        <taxon>Micromonosporales</taxon>
        <taxon>Micromonosporaceae</taxon>
        <taxon>Paractinoplanes</taxon>
    </lineage>
</organism>
<name>A0A919WBH8_9ACTN</name>
<dbReference type="Pfam" id="PF09346">
    <property type="entry name" value="SMI1_KNR4"/>
    <property type="match status" value="1"/>
</dbReference>
<evidence type="ECO:0000313" key="3">
    <source>
        <dbReference type="Proteomes" id="UP000677082"/>
    </source>
</evidence>
<sequence>MMNGMTDDVATFWRDIVSWLETNTPCEIVRIRPPASDASIAEIESAIGHPVPDSMRQWWQLTDGVTQVGTPVIPPRFAPLPCAMALQEMQLRLSIMTDEPIIPNDGSIDTAGESTHRFHHLFLPIAEDNSGDLICIDLRSGHLQGCLILWDHEGGWHDAFLWTNVAAMLEDVRNAMRDGTPALSAYAIRHARYFAGYDIEHVAWKADVSPSMELSWKSERVEVPDVE</sequence>
<keyword evidence="3" id="KW-1185">Reference proteome</keyword>
<proteinExistence type="predicted"/>
<gene>
    <name evidence="2" type="ORF">Ato02nite_089210</name>
</gene>
<dbReference type="SMART" id="SM00860">
    <property type="entry name" value="SMI1_KNR4"/>
    <property type="match status" value="1"/>
</dbReference>
<dbReference type="InterPro" id="IPR018958">
    <property type="entry name" value="Knr4/Smi1-like_dom"/>
</dbReference>
<feature type="domain" description="Knr4/Smi1-like" evidence="1">
    <location>
        <begin position="34"/>
        <end position="171"/>
    </location>
</feature>
<protein>
    <recommendedName>
        <fullName evidence="1">Knr4/Smi1-like domain-containing protein</fullName>
    </recommendedName>
</protein>
<reference evidence="2 3" key="1">
    <citation type="submission" date="2021-03" db="EMBL/GenBank/DDBJ databases">
        <title>Whole genome shotgun sequence of Actinoplanes toevensis NBRC 105298.</title>
        <authorList>
            <person name="Komaki H."/>
            <person name="Tamura T."/>
        </authorList>
    </citation>
    <scope>NUCLEOTIDE SEQUENCE [LARGE SCALE GENOMIC DNA]</scope>
    <source>
        <strain evidence="2 3">NBRC 105298</strain>
    </source>
</reference>
<evidence type="ECO:0000313" key="2">
    <source>
        <dbReference type="EMBL" id="GIM97128.1"/>
    </source>
</evidence>